<keyword evidence="2" id="KW-0472">Membrane</keyword>
<protein>
    <submittedName>
        <fullName evidence="3">Uncharacterized protein</fullName>
    </submittedName>
</protein>
<sequence>MSSDQQSWIATHDPTQTDVLHPRHGDGLREAASVAGLVFIVGVALILTGSLGFISDGLAVFLTLILSVGAGFGVRHLFCSFRGRALQTGETQ</sequence>
<keyword evidence="2" id="KW-0812">Transmembrane</keyword>
<dbReference type="AlphaFoldDB" id="A0A934SE65"/>
<proteinExistence type="predicted"/>
<evidence type="ECO:0000256" key="2">
    <source>
        <dbReference type="SAM" id="Phobius"/>
    </source>
</evidence>
<name>A0A934SE65_9RHOB</name>
<feature type="transmembrane region" description="Helical" evidence="2">
    <location>
        <begin position="31"/>
        <end position="54"/>
    </location>
</feature>
<gene>
    <name evidence="3" type="ORF">JJJ17_14910</name>
</gene>
<keyword evidence="2" id="KW-1133">Transmembrane helix</keyword>
<organism evidence="3 4">
    <name type="scientific">Paracoccus caeni</name>
    <dbReference type="NCBI Taxonomy" id="657651"/>
    <lineage>
        <taxon>Bacteria</taxon>
        <taxon>Pseudomonadati</taxon>
        <taxon>Pseudomonadota</taxon>
        <taxon>Alphaproteobacteria</taxon>
        <taxon>Rhodobacterales</taxon>
        <taxon>Paracoccaceae</taxon>
        <taxon>Paracoccus</taxon>
    </lineage>
</organism>
<accession>A0A934SE65</accession>
<feature type="transmembrane region" description="Helical" evidence="2">
    <location>
        <begin position="60"/>
        <end position="78"/>
    </location>
</feature>
<feature type="region of interest" description="Disordered" evidence="1">
    <location>
        <begin position="1"/>
        <end position="21"/>
    </location>
</feature>
<reference evidence="3" key="1">
    <citation type="submission" date="2021-01" db="EMBL/GenBank/DDBJ databases">
        <title>Paracoccus amoyensis sp. nov., isolated from the surface seawater along the coast of Xiamen Island, China.</title>
        <authorList>
            <person name="Lyu L."/>
        </authorList>
    </citation>
    <scope>NUCLEOTIDE SEQUENCE</scope>
    <source>
        <strain evidence="3">MJ17</strain>
    </source>
</reference>
<dbReference type="Proteomes" id="UP000640485">
    <property type="component" value="Unassembled WGS sequence"/>
</dbReference>
<evidence type="ECO:0000313" key="4">
    <source>
        <dbReference type="Proteomes" id="UP000640485"/>
    </source>
</evidence>
<dbReference type="RefSeq" id="WP_200687813.1">
    <property type="nucleotide sequence ID" value="NZ_JAEPRQ010000006.1"/>
</dbReference>
<keyword evidence="4" id="KW-1185">Reference proteome</keyword>
<evidence type="ECO:0000256" key="1">
    <source>
        <dbReference type="SAM" id="MobiDB-lite"/>
    </source>
</evidence>
<dbReference type="EMBL" id="JAEPRQ010000006">
    <property type="protein sequence ID" value="MBK4217220.1"/>
    <property type="molecule type" value="Genomic_DNA"/>
</dbReference>
<feature type="compositionally biased region" description="Polar residues" evidence="1">
    <location>
        <begin position="1"/>
        <end position="18"/>
    </location>
</feature>
<evidence type="ECO:0000313" key="3">
    <source>
        <dbReference type="EMBL" id="MBK4217220.1"/>
    </source>
</evidence>
<comment type="caution">
    <text evidence="3">The sequence shown here is derived from an EMBL/GenBank/DDBJ whole genome shotgun (WGS) entry which is preliminary data.</text>
</comment>